<dbReference type="GO" id="GO:0045252">
    <property type="term" value="C:oxoglutarate dehydrogenase complex"/>
    <property type="evidence" value="ECO:0007669"/>
    <property type="project" value="TreeGrafter"/>
</dbReference>
<feature type="domain" description="2-oxoglutarate dehydrogenase E1 component/KDG C-terminal" evidence="4">
    <location>
        <begin position="2"/>
        <end position="70"/>
    </location>
</feature>
<dbReference type="GO" id="GO:0006099">
    <property type="term" value="P:tricarboxylic acid cycle"/>
    <property type="evidence" value="ECO:0007669"/>
    <property type="project" value="TreeGrafter"/>
</dbReference>
<dbReference type="GO" id="GO:0030976">
    <property type="term" value="F:thiamine pyrophosphate binding"/>
    <property type="evidence" value="ECO:0007669"/>
    <property type="project" value="InterPro"/>
</dbReference>
<organism evidence="5">
    <name type="scientific">mine drainage metagenome</name>
    <dbReference type="NCBI Taxonomy" id="410659"/>
    <lineage>
        <taxon>unclassified sequences</taxon>
        <taxon>metagenomes</taxon>
        <taxon>ecological metagenomes</taxon>
    </lineage>
</organism>
<reference evidence="5" key="2">
    <citation type="journal article" date="2014" name="ISME J.">
        <title>Microbial stratification in low pH oxic and suboxic macroscopic growths along an acid mine drainage.</title>
        <authorList>
            <person name="Mendez-Garcia C."/>
            <person name="Mesa V."/>
            <person name="Sprenger R.R."/>
            <person name="Richter M."/>
            <person name="Diez M.S."/>
            <person name="Solano J."/>
            <person name="Bargiela R."/>
            <person name="Golyshina O.V."/>
            <person name="Manteca A."/>
            <person name="Ramos J.L."/>
            <person name="Gallego J.R."/>
            <person name="Llorente I."/>
            <person name="Martins Dos Santos V.A."/>
            <person name="Jensen O.N."/>
            <person name="Pelaez A.I."/>
            <person name="Sanchez J."/>
            <person name="Ferrer M."/>
        </authorList>
    </citation>
    <scope>NUCLEOTIDE SEQUENCE</scope>
</reference>
<evidence type="ECO:0000259" key="4">
    <source>
        <dbReference type="Pfam" id="PF16870"/>
    </source>
</evidence>
<dbReference type="PANTHER" id="PTHR23152:SF4">
    <property type="entry name" value="2-OXOADIPATE DEHYDROGENASE COMPLEX COMPONENT E1"/>
    <property type="match status" value="1"/>
</dbReference>
<accession>T1A714</accession>
<keyword evidence="2" id="KW-0560">Oxidoreductase</keyword>
<dbReference type="EMBL" id="AUZX01009185">
    <property type="protein sequence ID" value="EQD52653.1"/>
    <property type="molecule type" value="Genomic_DNA"/>
</dbReference>
<gene>
    <name evidence="5" type="ORF">B1A_12621</name>
</gene>
<sequence length="70" mass="8041">GQKVRRVVLCAGKVYYDLLEHAEKAGIQDIALVRVEQLYPFPRSAVAHELERFPAAREMVWCQEEPMNQG</sequence>
<proteinExistence type="predicted"/>
<dbReference type="InterPro" id="IPR042179">
    <property type="entry name" value="KGD_C_sf"/>
</dbReference>
<evidence type="ECO:0000256" key="3">
    <source>
        <dbReference type="ARBA" id="ARBA00023052"/>
    </source>
</evidence>
<dbReference type="InterPro" id="IPR011603">
    <property type="entry name" value="2oxoglutarate_DH_E1"/>
</dbReference>
<evidence type="ECO:0000313" key="5">
    <source>
        <dbReference type="EMBL" id="EQD52653.1"/>
    </source>
</evidence>
<feature type="non-terminal residue" evidence="5">
    <location>
        <position position="70"/>
    </location>
</feature>
<name>T1A714_9ZZZZ</name>
<reference evidence="5" key="1">
    <citation type="submission" date="2013-08" db="EMBL/GenBank/DDBJ databases">
        <authorList>
            <person name="Mendez C."/>
            <person name="Richter M."/>
            <person name="Ferrer M."/>
            <person name="Sanchez J."/>
        </authorList>
    </citation>
    <scope>NUCLEOTIDE SEQUENCE</scope>
</reference>
<evidence type="ECO:0000256" key="2">
    <source>
        <dbReference type="ARBA" id="ARBA00023002"/>
    </source>
</evidence>
<dbReference type="Pfam" id="PF16870">
    <property type="entry name" value="OxoGdeHyase_C"/>
    <property type="match status" value="1"/>
</dbReference>
<comment type="cofactor">
    <cofactor evidence="1">
        <name>thiamine diphosphate</name>
        <dbReference type="ChEBI" id="CHEBI:58937"/>
    </cofactor>
</comment>
<dbReference type="GO" id="GO:0004591">
    <property type="term" value="F:oxoglutarate dehydrogenase (succinyl-transferring) activity"/>
    <property type="evidence" value="ECO:0007669"/>
    <property type="project" value="TreeGrafter"/>
</dbReference>
<feature type="non-terminal residue" evidence="5">
    <location>
        <position position="1"/>
    </location>
</feature>
<dbReference type="AlphaFoldDB" id="T1A714"/>
<dbReference type="PANTHER" id="PTHR23152">
    <property type="entry name" value="2-OXOGLUTARATE DEHYDROGENASE"/>
    <property type="match status" value="1"/>
</dbReference>
<protein>
    <submittedName>
        <fullName evidence="5">Alpha-ketoglutarate decarboxylase</fullName>
    </submittedName>
</protein>
<dbReference type="InterPro" id="IPR031717">
    <property type="entry name" value="ODO-1/KGD_C"/>
</dbReference>
<evidence type="ECO:0000256" key="1">
    <source>
        <dbReference type="ARBA" id="ARBA00001964"/>
    </source>
</evidence>
<dbReference type="Gene3D" id="3.40.50.11610">
    <property type="entry name" value="Multifunctional 2-oxoglutarate metabolism enzyme, C-terminal domain"/>
    <property type="match status" value="1"/>
</dbReference>
<comment type="caution">
    <text evidence="5">The sequence shown here is derived from an EMBL/GenBank/DDBJ whole genome shotgun (WGS) entry which is preliminary data.</text>
</comment>
<dbReference type="GO" id="GO:0005829">
    <property type="term" value="C:cytosol"/>
    <property type="evidence" value="ECO:0007669"/>
    <property type="project" value="TreeGrafter"/>
</dbReference>
<keyword evidence="3" id="KW-0786">Thiamine pyrophosphate</keyword>